<dbReference type="EMBL" id="MCGE01000032">
    <property type="protein sequence ID" value="ORZ08081.1"/>
    <property type="molecule type" value="Genomic_DNA"/>
</dbReference>
<feature type="compositionally biased region" description="Polar residues" evidence="1">
    <location>
        <begin position="131"/>
        <end position="164"/>
    </location>
</feature>
<dbReference type="Proteomes" id="UP000193560">
    <property type="component" value="Unassembled WGS sequence"/>
</dbReference>
<keyword evidence="4" id="KW-1185">Reference proteome</keyword>
<evidence type="ECO:0000313" key="4">
    <source>
        <dbReference type="Proteomes" id="UP000193560"/>
    </source>
</evidence>
<protein>
    <submittedName>
        <fullName evidence="3">Uncharacterized protein</fullName>
    </submittedName>
</protein>
<feature type="transmembrane region" description="Helical" evidence="2">
    <location>
        <begin position="6"/>
        <end position="28"/>
    </location>
</feature>
<name>A0A1X2I2H8_9FUNG</name>
<evidence type="ECO:0000313" key="3">
    <source>
        <dbReference type="EMBL" id="ORZ08081.1"/>
    </source>
</evidence>
<feature type="region of interest" description="Disordered" evidence="1">
    <location>
        <begin position="126"/>
        <end position="164"/>
    </location>
</feature>
<reference evidence="3 4" key="1">
    <citation type="submission" date="2016-07" db="EMBL/GenBank/DDBJ databases">
        <title>Pervasive Adenine N6-methylation of Active Genes in Fungi.</title>
        <authorList>
            <consortium name="DOE Joint Genome Institute"/>
            <person name="Mondo S.J."/>
            <person name="Dannebaum R.O."/>
            <person name="Kuo R.C."/>
            <person name="Labutti K."/>
            <person name="Haridas S."/>
            <person name="Kuo A."/>
            <person name="Salamov A."/>
            <person name="Ahrendt S.R."/>
            <person name="Lipzen A."/>
            <person name="Sullivan W."/>
            <person name="Andreopoulos W.B."/>
            <person name="Clum A."/>
            <person name="Lindquist E."/>
            <person name="Daum C."/>
            <person name="Ramamoorthy G.K."/>
            <person name="Gryganskyi A."/>
            <person name="Culley D."/>
            <person name="Magnuson J.K."/>
            <person name="James T.Y."/>
            <person name="O'Malley M.A."/>
            <person name="Stajich J.E."/>
            <person name="Spatafora J.W."/>
            <person name="Visel A."/>
            <person name="Grigoriev I.V."/>
        </authorList>
    </citation>
    <scope>NUCLEOTIDE SEQUENCE [LARGE SCALE GENOMIC DNA]</scope>
    <source>
        <strain evidence="3 4">NRRL 1336</strain>
    </source>
</reference>
<evidence type="ECO:0000256" key="2">
    <source>
        <dbReference type="SAM" id="Phobius"/>
    </source>
</evidence>
<accession>A0A1X2I2H8</accession>
<comment type="caution">
    <text evidence="3">The sequence shown here is derived from an EMBL/GenBank/DDBJ whole genome shotgun (WGS) entry which is preliminary data.</text>
</comment>
<keyword evidence="2" id="KW-0812">Transmembrane</keyword>
<dbReference type="AlphaFoldDB" id="A0A1X2I2H8"/>
<organism evidence="3 4">
    <name type="scientific">Absidia repens</name>
    <dbReference type="NCBI Taxonomy" id="90262"/>
    <lineage>
        <taxon>Eukaryota</taxon>
        <taxon>Fungi</taxon>
        <taxon>Fungi incertae sedis</taxon>
        <taxon>Mucoromycota</taxon>
        <taxon>Mucoromycotina</taxon>
        <taxon>Mucoromycetes</taxon>
        <taxon>Mucorales</taxon>
        <taxon>Cunninghamellaceae</taxon>
        <taxon>Absidia</taxon>
    </lineage>
</organism>
<keyword evidence="2" id="KW-1133">Transmembrane helix</keyword>
<keyword evidence="2" id="KW-0472">Membrane</keyword>
<evidence type="ECO:0000256" key="1">
    <source>
        <dbReference type="SAM" id="MobiDB-lite"/>
    </source>
</evidence>
<proteinExistence type="predicted"/>
<sequence>MELWQNCLVGLGVTVFSGMVGCLCYYCWAQYHKSSIRNDEEQHKPNNDSPACSMDENQKMISDSSLNLAVSPSPSPPPPCYLTELSAPPIHFFHRSDPSRQVPLPYPAVSTLSNSKDIRRCLSLSPFLGQKPSSPERMTTTDSHSPSPALSKITSSWSSWKRRS</sequence>
<gene>
    <name evidence="3" type="ORF">BCR42DRAFT_425170</name>
</gene>